<dbReference type="Gene3D" id="2.60.120.920">
    <property type="match status" value="1"/>
</dbReference>
<dbReference type="SUPFAM" id="SSF56204">
    <property type="entry name" value="Hect, E3 ligase catalytic domain"/>
    <property type="match status" value="1"/>
</dbReference>
<dbReference type="InterPro" id="IPR041969">
    <property type="entry name" value="VP13D_UBA"/>
</dbReference>
<proteinExistence type="predicted"/>
<dbReference type="InterPro" id="IPR000569">
    <property type="entry name" value="HECT_dom"/>
</dbReference>
<dbReference type="InterPro" id="IPR043136">
    <property type="entry name" value="B30.2/SPRY_sf"/>
</dbReference>
<evidence type="ECO:0000259" key="8">
    <source>
        <dbReference type="PROSITE" id="PS50237"/>
    </source>
</evidence>
<feature type="compositionally biased region" description="Polar residues" evidence="5">
    <location>
        <begin position="843"/>
        <end position="856"/>
    </location>
</feature>
<dbReference type="InterPro" id="IPR001870">
    <property type="entry name" value="B30.2/SPRY"/>
</dbReference>
<feature type="repeat" description="RCC1" evidence="4">
    <location>
        <begin position="451"/>
        <end position="502"/>
    </location>
</feature>
<dbReference type="PRINTS" id="PR00633">
    <property type="entry name" value="RCCNDNSATION"/>
</dbReference>
<sequence length="4325" mass="481973">MAIKLKEALRKLCTFPNPVYQLIALRRQLTKNMHEAVATQHRQRKAAFQLNVSIAKFLEKNLSLDAAQAQPDVVSAIKPKEKVTREAALGIQVLVSLLNDLRDPAVATLAHRREFLDDLLPFLRNMGFLALSPRRGGLSPGTEIAEFTEKIQRFLLDMCPRPIGISTSSPKLPLISSGELDVLDRTNAVNGLIHLAAATGSVRDFLVVLRVLLGANESTSDSAKKDLRSSLSSRSLLTSSVPSLKPMRDEELFPSPRREDEEMAQVRMGVTRSDLNKLQKGSLVTKRETDVSAAQDSLKRKTLLKGLKTISSNASTATLNLAMSHSSSPHHRLLYGSPGNNLVSKQRTEDGLEDDILMENTCLSLDMSKMKEILTRETITTSRSETPVVTARCPKVKALNIQSVLVALDRAKPSVPTRVLRDKPTSSIPISQTDSLSDTSEFIVDDDDGDREVWSCGQNSYGELGHGDTASRKSFERIESLQQKDIVQIGAGNEHTIVLTADGKALSCGYNDNGQCGQGGTARVSHLSEIPKMGENNISQVHAYNGCEHTILVTMDGRAATCGYNYRGQLGHGNTASESVPKIIRSLENKIVRLISCSYYHTVMACEEDGSGQQYVYTFGRNDYGQLGHNDSIDRKVPQHVEALNDQQIVSVACGQYHTMVVTATGKAFAFGKNDYGQLGIDAVENQLIPVQVGTGLEKQECLEIRCGYYHTIVLCSGAHLFGFGRNDYGQLGLGRVNASSAANLQLQQQRFSCARLIEELEGKDIVRFACGCYHTVAASDNGVMYVFGRNNHGQLGTGDTNERLYPSPIDDFVGKRIALIAAGFYHTVVLTGGNDDEKNDQDAVSNAKGENSTQSTLNGITHAKILSAPVVQELLDPNKRPELDTQPSSGCQLQMYMLLACIRILQANISQMLRSGMAKTIILLSPDPTVRKLSNSGLKNWAKELDRTRVAILQVREVLLSLIDIKHRRNICYVLDNAPNEGENVARIADEATTTLMQGFELFFPCQCLQRQFCMNVMHELSNDSPEHSCGAFCRRDLWLIDSLPKNKVLVLEPLLRRMTEDSLVKLQDCEGGRVSLVTEVYQLLLERIAADFSRRIGDVVAVRPTSGFCPRSEATLRAFFDTLGGLQKHISSWAASEHEWVVKGSTEVAQERVSIEAKVAIVVDRVFRVDEQDLDCVPISWRCFIEFTLATLGQCCEVLGQAFPTDSHPSPTNGFDNHVELGTGLQDNSLYTKMLEVVEYSIVGQFLPLLVVSLFEFSNNSLFAAALLPTLKTLLRLLDGFNERDNAVEDAERNFVENVASSFNPQFLHKEGTGTFRHKSASNLLSLGTARDEDMKNTSRKGLGASDSKALPWNYRLEKELAVLAAEMAVTLVIGDHYFTYEDAQDPDKTVSTKLSERWLLSPLFRGGLNSNCLVESIKHTSTTRPNPIRIVHHTPFQITIAATKLCDWVRDSYAKKDPSYRMIMRQSQLSTKLKMSGSPVEKLVHENDAQIELAVFAALLHHNMLGTQAYHFAFGISRFPENRPSPPRAFLNLWQCVAQLRRRVAAKKTEIKNMPHPEADSSRESPFDRIVALQQTILDRCKLLLLVDVYEEEEHRNLQLDGGYIAPYDPAFLVSASLTFKLSVSSVKRHLQTTYTDEKLPFLAAFPSSKWRTIRMLLHTIIRWKFVAAEFQANRLDTSTKISQEILAYVTSDELLSSTNAIKTLLVDPCQRVSCSIRGLENLWELLTLVSFDSVQADIVHQISQVFVFQSTSRSILTGSRRVGYFYSSLQNQTFSELVGQLTEMMTDKAALLMEANEMDATSTFWIVIVLLSAWGVHFKSEQFEFVSDIGILGNLTRLEETLWVLFRYICVHFAEQNVENRGANGCLQQGIYVPTFPVLSGVTELLYNEAVSISNGFLPLQASVDGVNMQQAESPPVIPAVRRSFEVITLPQRFSAQSKGATFSYDNLISPSGSSATAPMSPLVKPNEFSVTTWLYVNASTVQISRTASDNLFDLPHGLQRRQLVFMRGAAREIALYLVLVPETIDNWQLEVGILMDLNRDADAGELTIKGRMWERILSKQVVAAGKWIHVAVVLEATKLRLYLNGVLDCQRSLVAQSIPIWAAGNVDLPLHFGRFPTELGTNQTITSVTSAITFLSRSLGIMKSSNWDPVMIPSNNATSASEKKTGAFRCFDGWLSHFRFHNRSLSPIHVRIVFDEKKSPSGLLANGLVSDHSKIVELHVLLMLLSSSSEGLVHFSSQYSRWMRLVWGTFLGSSSAIVQQSALRLLRVLTPLQSPLEASKVLLRDGASLIPATFGFYELEGVFVQQVIRMVGFCLSKCQANSMGDTSEAVVVPWSLMVARGIHANHFSSEIRPDGIDQQTDLHNDVELRYQSSKRQSLTLANELNQLLQYLFKHSNEVWRQSIINVTSKIVQNFSGYRENELSEPLQRSVLLFGTQALHLSTIKCVESRGCMYFLSGGVEFLRPGVTVQMRGSQEFAQVLSLEYQNPSSSQNPPETPPDAKVLPQALDTLAYVHIDSNSEPLDGGKVLHHRHELAWEENVFGSTAENVNICSKVSIEELNPAKDSNRAYPSIIYDIASKQNKHNLFNVLVEKAAEVIPALFSVDDTHQRCNKLGSMNVSYMLLKILVQIAGTNAGVGELLAKPALINVIMGLAVDLDNNPKHETLYHVEKRLSTLRREIYTALVELGAEGDVELARLLDSSSEKRSDSVSASEKMPSLRDLDGETFTFSTSRGTERRSRSFTDAIRMNGPGLSDADDDQLTHQNWDPAQGEGQEAQILTPNEDDNDDDGEDEDDDDGSLEDGDNDEEDEDDAEESRAEFVEELMLMGFPEDWCVLALKQTDNDIVSASAWIVDNLEYLSNLQSTLDKERDKGRDSPRFDEEEDDVVPSDDTPSDSVQHSQTENGEDTTKNGSQNSITSDMPVLKHKIIGCDDDSFTAPPLNDKEMGRKLFGEMYFPFEDGGFLSNTKSRFMRSWRTDTMETKVKSVPTSPQPIDDVSNTQRSPFEEDLQTDTNQLDLKGLVKQLRTCENTLSILYARQFMVTLLHQMTSWGFTTGSTPSLLVPYTKWFNLLKLVMLRGDQFSILSTTNTTTTFDSQQLQEFSIDSVFLTAFRHFIDHDCAAFASVAFEFCLSELEIAATSKIYEAALWTHRDLRRSDKIVAEDPGVEVAIWMLDTLLAGPTGLSFTFSLDFAKAVLRRLRCCLGTTNLPLKFVVLRIISRMMIALGNQDKDMLKESQLVVGEFLSAAITRHTREVIQGRLLFSLYIQGYIELLHVLQYRTGFSDLNVAHPLYAAPITQDFGAERQAAAIQPNPKGQSLLFDRKRSRSSLLAFAEDGFSVSYSGNDMWKAACAVAGFSTGVHSWIVRIEKSSSPYLFVGIATRQANLDSFLGSDDQSWGFIGDKALYYQRNRVRAYGETFTEGDSIGLRLDCEKGELSFSKNGVDLGVAFDNIVGEVCPAVAFYSRHQKISFEKESCVSSSGTSEPQISPTGEDSSARVEDCLIACEIMSNWVANKSMRGAMSTVVYNMTSEWLNGSTKFVTTRSGKTLWVDVTRAICGKLGFYADDRVRTPRGNGVVVGVAGGRIWVEVDNEPGAWFFHPSKLRLVAVTSSTASALLVPVPHLRSNDQHTSRKDSGDADSTKSRVESDSTSVKDAPSLFQLSSNELVVYGEHSLWNIATDRELLSVINDFCEVSRFSPWNLTPTQLINLVKEKTAVLELTSVSSILAMPQEKLEKMVVARFALLRFCNMYVSRSLPFFDLTWYYFLPDSNSLPCRLISQCRGSLFVCVKNTLWTALMERTANSPKKADDEYDYPEDLPQLQVNRLKAAAAKCHEGSVSSLFLSLFGQAFEELHFLPLKTLRMVYSHPMDDGQLRSFKVKFEGEGVDDYGGPYREFFSQFFAELQMLHVPQSENSENKLSDNYSTNGDPSSISMKLDPGVSVSTCVLPFLIPSPNWRNGVGANREKFVLNGTIIINSFGDVNNMRSSPGESAEEKRQLYCEMFYFLGQMIGICLRTRVCVRLDLAMSVWKQLVAQDDSNPENALETLKEIDFVAYSLWKTLNGISDEFKRIQDCTTSTKWHQLQQQLEAMDLVFTTVLSDGRTIELCEDGTNTAVTLTNLDKYLNAMLQARVGETQEVMNIVKQGLHSIMPVSALALLTWTELEKRMCGVAEVDVKLLQDNTEYDEELSPNDEFIQRFWRVLESLESEDRRAFLRFVWARSRLPLGSAQFHQKFKIQALASSGTGDGNGATATCGWMDSQMPKSHTCFFALQLPRYSSDEICRERLLYAVRNCVEMDGDFRLADTEMTGWAGISPTDQLRI</sequence>
<name>A0A225X1V6_9STRA</name>
<dbReference type="SMART" id="SM00119">
    <property type="entry name" value="HECTc"/>
    <property type="match status" value="1"/>
</dbReference>
<dbReference type="PROSITE" id="PS50012">
    <property type="entry name" value="RCC1_3"/>
    <property type="match status" value="6"/>
</dbReference>
<dbReference type="InterPro" id="IPR000408">
    <property type="entry name" value="Reg_chr_condens"/>
</dbReference>
<dbReference type="SMART" id="SM00449">
    <property type="entry name" value="SPRY"/>
    <property type="match status" value="1"/>
</dbReference>
<feature type="region of interest" description="Disordered" evidence="5">
    <location>
        <begin position="2704"/>
        <end position="2821"/>
    </location>
</feature>
<dbReference type="PROSITE" id="PS00626">
    <property type="entry name" value="RCC1_2"/>
    <property type="match status" value="2"/>
</dbReference>
<dbReference type="SUPFAM" id="SSF49899">
    <property type="entry name" value="Concanavalin A-like lectins/glucanases"/>
    <property type="match status" value="2"/>
</dbReference>
<keyword evidence="2 3" id="KW-0833">Ubl conjugation pathway</keyword>
<dbReference type="SMART" id="SM00165">
    <property type="entry name" value="UBA"/>
    <property type="match status" value="1"/>
</dbReference>
<feature type="domain" description="HECT" evidence="8">
    <location>
        <begin position="3871"/>
        <end position="4307"/>
    </location>
</feature>
<dbReference type="SUPFAM" id="SSF50985">
    <property type="entry name" value="RCC1/BLIP-II"/>
    <property type="match status" value="2"/>
</dbReference>
<protein>
    <submittedName>
        <fullName evidence="9">HECT E3 ubiquitin ligase</fullName>
    </submittedName>
</protein>
<dbReference type="CDD" id="cd14306">
    <property type="entry name" value="UBA_VP13D"/>
    <property type="match status" value="1"/>
</dbReference>
<dbReference type="InterPro" id="IPR013320">
    <property type="entry name" value="ConA-like_dom_sf"/>
</dbReference>
<feature type="domain" description="UBA" evidence="6">
    <location>
        <begin position="2811"/>
        <end position="2859"/>
    </location>
</feature>
<dbReference type="Gene3D" id="3.90.1750.10">
    <property type="entry name" value="Hect, E3 ligase catalytic domains"/>
    <property type="match status" value="1"/>
</dbReference>
<dbReference type="GO" id="GO:0016874">
    <property type="term" value="F:ligase activity"/>
    <property type="evidence" value="ECO:0007669"/>
    <property type="project" value="UniProtKB-KW"/>
</dbReference>
<dbReference type="Pfam" id="PF13385">
    <property type="entry name" value="Laminin_G_3"/>
    <property type="match status" value="1"/>
</dbReference>
<feature type="repeat" description="RCC1" evidence="4">
    <location>
        <begin position="783"/>
        <end position="834"/>
    </location>
</feature>
<dbReference type="PROSITE" id="PS50030">
    <property type="entry name" value="UBA"/>
    <property type="match status" value="1"/>
</dbReference>
<dbReference type="PROSITE" id="PS50188">
    <property type="entry name" value="B302_SPRY"/>
    <property type="match status" value="1"/>
</dbReference>
<dbReference type="InterPro" id="IPR051210">
    <property type="entry name" value="Ub_ligase/GEF_domain"/>
</dbReference>
<dbReference type="GO" id="GO:0004842">
    <property type="term" value="F:ubiquitin-protein transferase activity"/>
    <property type="evidence" value="ECO:0007669"/>
    <property type="project" value="InterPro"/>
</dbReference>
<feature type="compositionally biased region" description="Basic and acidic residues" evidence="5">
    <location>
        <begin position="3630"/>
        <end position="3652"/>
    </location>
</feature>
<dbReference type="PANTHER" id="PTHR22870">
    <property type="entry name" value="REGULATOR OF CHROMOSOME CONDENSATION"/>
    <property type="match status" value="1"/>
</dbReference>
<evidence type="ECO:0000256" key="1">
    <source>
        <dbReference type="ARBA" id="ARBA00022737"/>
    </source>
</evidence>
<feature type="region of interest" description="Disordered" evidence="5">
    <location>
        <begin position="2870"/>
        <end position="2925"/>
    </location>
</feature>
<dbReference type="Gene3D" id="2.130.10.30">
    <property type="entry name" value="Regulator of chromosome condensation 1/beta-lactamase-inhibitor protein II"/>
    <property type="match status" value="2"/>
</dbReference>
<evidence type="ECO:0000313" key="9">
    <source>
        <dbReference type="EMBL" id="OWZ24114.1"/>
    </source>
</evidence>
<dbReference type="Pfam" id="PF00622">
    <property type="entry name" value="SPRY"/>
    <property type="match status" value="1"/>
</dbReference>
<dbReference type="PANTHER" id="PTHR22870:SF408">
    <property type="entry name" value="OS09G0560450 PROTEIN"/>
    <property type="match status" value="1"/>
</dbReference>
<feature type="repeat" description="RCC1" evidence="4">
    <location>
        <begin position="614"/>
        <end position="665"/>
    </location>
</feature>
<reference evidence="10" key="1">
    <citation type="submission" date="2017-03" db="EMBL/GenBank/DDBJ databases">
        <title>Phytopthora megakarya and P. palmivora, two closely related causual agents of cacao black pod achieved similar genome size and gene model numbers by different mechanisms.</title>
        <authorList>
            <person name="Ali S."/>
            <person name="Shao J."/>
            <person name="Larry D.J."/>
            <person name="Kronmiller B."/>
            <person name="Shen D."/>
            <person name="Strem M.D."/>
            <person name="Melnick R.L."/>
            <person name="Guiltinan M.J."/>
            <person name="Tyler B.M."/>
            <person name="Meinhardt L.W."/>
            <person name="Bailey B.A."/>
        </authorList>
    </citation>
    <scope>NUCLEOTIDE SEQUENCE [LARGE SCALE GENOMIC DNA]</scope>
    <source>
        <strain evidence="10">zdho120</strain>
    </source>
</reference>
<organism evidence="9 10">
    <name type="scientific">Phytophthora megakarya</name>
    <dbReference type="NCBI Taxonomy" id="4795"/>
    <lineage>
        <taxon>Eukaryota</taxon>
        <taxon>Sar</taxon>
        <taxon>Stramenopiles</taxon>
        <taxon>Oomycota</taxon>
        <taxon>Peronosporomycetes</taxon>
        <taxon>Peronosporales</taxon>
        <taxon>Peronosporaceae</taxon>
        <taxon>Phytophthora</taxon>
    </lineage>
</organism>
<dbReference type="InterPro" id="IPR015940">
    <property type="entry name" value="UBA"/>
</dbReference>
<feature type="region of interest" description="Disordered" evidence="5">
    <location>
        <begin position="836"/>
        <end position="856"/>
    </location>
</feature>
<evidence type="ECO:0000256" key="3">
    <source>
        <dbReference type="PROSITE-ProRule" id="PRU00104"/>
    </source>
</evidence>
<keyword evidence="10" id="KW-1185">Reference proteome</keyword>
<evidence type="ECO:0000313" key="10">
    <source>
        <dbReference type="Proteomes" id="UP000198211"/>
    </source>
</evidence>
<dbReference type="Proteomes" id="UP000198211">
    <property type="component" value="Unassembled WGS sequence"/>
</dbReference>
<feature type="compositionally biased region" description="Basic and acidic residues" evidence="5">
    <location>
        <begin position="2870"/>
        <end position="2883"/>
    </location>
</feature>
<dbReference type="EMBL" id="NBNE01000028">
    <property type="protein sequence ID" value="OWZ24114.1"/>
    <property type="molecule type" value="Genomic_DNA"/>
</dbReference>
<comment type="caution">
    <text evidence="9">The sequence shown here is derived from an EMBL/GenBank/DDBJ whole genome shotgun (WGS) entry which is preliminary data.</text>
</comment>
<feature type="region of interest" description="Disordered" evidence="5">
    <location>
        <begin position="3630"/>
        <end position="3656"/>
    </location>
</feature>
<dbReference type="STRING" id="4795.A0A225X1V6"/>
<gene>
    <name evidence="9" type="ORF">PHMEG_000914</name>
</gene>
<dbReference type="InterPro" id="IPR009091">
    <property type="entry name" value="RCC1/BLIP-II"/>
</dbReference>
<dbReference type="CDD" id="cd11709">
    <property type="entry name" value="SPRY"/>
    <property type="match status" value="1"/>
</dbReference>
<evidence type="ECO:0000256" key="2">
    <source>
        <dbReference type="ARBA" id="ARBA00022786"/>
    </source>
</evidence>
<accession>A0A225X1V6</accession>
<dbReference type="InterPro" id="IPR009060">
    <property type="entry name" value="UBA-like_sf"/>
</dbReference>
<dbReference type="Gene3D" id="2.60.120.200">
    <property type="match status" value="1"/>
</dbReference>
<dbReference type="PROSITE" id="PS50237">
    <property type="entry name" value="HECT"/>
    <property type="match status" value="1"/>
</dbReference>
<dbReference type="InterPro" id="IPR003877">
    <property type="entry name" value="SPRY_dom"/>
</dbReference>
<dbReference type="Gene3D" id="3.30.2410.10">
    <property type="entry name" value="Hect, E3 ligase catalytic domain"/>
    <property type="match status" value="1"/>
</dbReference>
<dbReference type="Pfam" id="PF25390">
    <property type="entry name" value="WD40_RLD"/>
    <property type="match status" value="1"/>
</dbReference>
<evidence type="ECO:0000259" key="7">
    <source>
        <dbReference type="PROSITE" id="PS50188"/>
    </source>
</evidence>
<feature type="domain" description="B30.2/SPRY" evidence="7">
    <location>
        <begin position="3303"/>
        <end position="3483"/>
    </location>
</feature>
<dbReference type="InterPro" id="IPR058923">
    <property type="entry name" value="RCC1-like_dom"/>
</dbReference>
<dbReference type="Pfam" id="PF00627">
    <property type="entry name" value="UBA"/>
    <property type="match status" value="1"/>
</dbReference>
<evidence type="ECO:0000259" key="6">
    <source>
        <dbReference type="PROSITE" id="PS50030"/>
    </source>
</evidence>
<feature type="active site" description="Glycyl thioester intermediate" evidence="3">
    <location>
        <position position="4271"/>
    </location>
</feature>
<feature type="repeat" description="RCC1" evidence="4">
    <location>
        <begin position="557"/>
        <end position="608"/>
    </location>
</feature>
<feature type="repeat" description="RCC1" evidence="4">
    <location>
        <begin position="666"/>
        <end position="718"/>
    </location>
</feature>
<dbReference type="Pfam" id="PF00632">
    <property type="entry name" value="HECT"/>
    <property type="match status" value="1"/>
</dbReference>
<keyword evidence="1" id="KW-0677">Repeat</keyword>
<feature type="compositionally biased region" description="Polar residues" evidence="5">
    <location>
        <begin position="2914"/>
        <end position="2923"/>
    </location>
</feature>
<keyword evidence="9" id="KW-0436">Ligase</keyword>
<evidence type="ECO:0000256" key="5">
    <source>
        <dbReference type="SAM" id="MobiDB-lite"/>
    </source>
</evidence>
<feature type="compositionally biased region" description="Acidic residues" evidence="5">
    <location>
        <begin position="2786"/>
        <end position="2818"/>
    </location>
</feature>
<dbReference type="InterPro" id="IPR035983">
    <property type="entry name" value="Hect_E3_ubiquitin_ligase"/>
</dbReference>
<dbReference type="Gene3D" id="1.10.8.10">
    <property type="entry name" value="DNA helicase RuvA subunit, C-terminal domain"/>
    <property type="match status" value="1"/>
</dbReference>
<dbReference type="OrthoDB" id="70521at2759"/>
<feature type="repeat" description="RCC1" evidence="4">
    <location>
        <begin position="719"/>
        <end position="782"/>
    </location>
</feature>
<evidence type="ECO:0000256" key="4">
    <source>
        <dbReference type="PROSITE-ProRule" id="PRU00235"/>
    </source>
</evidence>
<dbReference type="SUPFAM" id="SSF46934">
    <property type="entry name" value="UBA-like"/>
    <property type="match status" value="1"/>
</dbReference>